<dbReference type="InterPro" id="IPR012337">
    <property type="entry name" value="RNaseH-like_sf"/>
</dbReference>
<dbReference type="GO" id="GO:0005829">
    <property type="term" value="C:cytosol"/>
    <property type="evidence" value="ECO:0007669"/>
    <property type="project" value="TreeGrafter"/>
</dbReference>
<dbReference type="InterPro" id="IPR013520">
    <property type="entry name" value="Ribonucl_H"/>
</dbReference>
<dbReference type="EMBL" id="JALGAR010000001">
    <property type="protein sequence ID" value="MCI4657135.1"/>
    <property type="molecule type" value="Genomic_DNA"/>
</dbReference>
<dbReference type="PANTHER" id="PTHR30231">
    <property type="entry name" value="DNA POLYMERASE III SUBUNIT EPSILON"/>
    <property type="match status" value="1"/>
</dbReference>
<protein>
    <recommendedName>
        <fullName evidence="1">Exonuclease domain-containing protein</fullName>
    </recommendedName>
</protein>
<dbReference type="Proteomes" id="UP001165341">
    <property type="component" value="Unassembled WGS sequence"/>
</dbReference>
<dbReference type="SUPFAM" id="SSF53098">
    <property type="entry name" value="Ribonuclease H-like"/>
    <property type="match status" value="1"/>
</dbReference>
<dbReference type="Pfam" id="PF00929">
    <property type="entry name" value="RNase_T"/>
    <property type="match status" value="1"/>
</dbReference>
<dbReference type="GO" id="GO:0008408">
    <property type="term" value="F:3'-5' exonuclease activity"/>
    <property type="evidence" value="ECO:0007669"/>
    <property type="project" value="TreeGrafter"/>
</dbReference>
<gene>
    <name evidence="2" type="ORF">MQH31_04815</name>
</gene>
<evidence type="ECO:0000313" key="2">
    <source>
        <dbReference type="EMBL" id="MCI4657135.1"/>
    </source>
</evidence>
<dbReference type="InterPro" id="IPR036420">
    <property type="entry name" value="BRCT_dom_sf"/>
</dbReference>
<proteinExistence type="predicted"/>
<sequence>MVKVVDGSIVDRFESYIRPEPGYDYFDFMNSLIHGITAADVENAPRFSTLWPQMQAFIGELPLVAHNAAFDMRVIRDTLDACGIVRPDLTYFCTLVLSRRVLNLVSYSLPFVVQELDVTISGHHRALVDAESGAGVALALLQRSGAASLIDLAESVKVRPGMIRADNWSGCKVEDSQSSKLGKARIEAIRDSLGVIAADPDGQLFGKSIVFTGTLSSMTRAEAAASVLQAGGLPQNTVNKKTELLVFGQQDAQHLRPGTDYSSKFIRAEMLRASGQAIEIVDERVFMTMLTND</sequence>
<dbReference type="SUPFAM" id="SSF52113">
    <property type="entry name" value="BRCT domain"/>
    <property type="match status" value="1"/>
</dbReference>
<feature type="domain" description="Exonuclease" evidence="1">
    <location>
        <begin position="1"/>
        <end position="146"/>
    </location>
</feature>
<name>A0AA41QTP4_9MICO</name>
<dbReference type="PANTHER" id="PTHR30231:SF42">
    <property type="entry name" value="EXONUCLEASE"/>
    <property type="match status" value="1"/>
</dbReference>
<dbReference type="AlphaFoldDB" id="A0AA41QTP4"/>
<dbReference type="InterPro" id="IPR036397">
    <property type="entry name" value="RNaseH_sf"/>
</dbReference>
<evidence type="ECO:0000313" key="3">
    <source>
        <dbReference type="Proteomes" id="UP001165341"/>
    </source>
</evidence>
<keyword evidence="3" id="KW-1185">Reference proteome</keyword>
<dbReference type="Gene3D" id="3.40.50.10190">
    <property type="entry name" value="BRCT domain"/>
    <property type="match status" value="1"/>
</dbReference>
<dbReference type="CDD" id="cd17748">
    <property type="entry name" value="BRCT_DNA_ligase_like"/>
    <property type="match status" value="1"/>
</dbReference>
<organism evidence="2 3">
    <name type="scientific">Cryobacterium zhongshanensis</name>
    <dbReference type="NCBI Taxonomy" id="2928153"/>
    <lineage>
        <taxon>Bacteria</taxon>
        <taxon>Bacillati</taxon>
        <taxon>Actinomycetota</taxon>
        <taxon>Actinomycetes</taxon>
        <taxon>Micrococcales</taxon>
        <taxon>Microbacteriaceae</taxon>
        <taxon>Cryobacterium</taxon>
    </lineage>
</organism>
<comment type="caution">
    <text evidence="2">The sequence shown here is derived from an EMBL/GenBank/DDBJ whole genome shotgun (WGS) entry which is preliminary data.</text>
</comment>
<dbReference type="GO" id="GO:0003676">
    <property type="term" value="F:nucleic acid binding"/>
    <property type="evidence" value="ECO:0007669"/>
    <property type="project" value="InterPro"/>
</dbReference>
<evidence type="ECO:0000259" key="1">
    <source>
        <dbReference type="SMART" id="SM00479"/>
    </source>
</evidence>
<accession>A0AA41QTP4</accession>
<reference evidence="2" key="1">
    <citation type="submission" date="2022-03" db="EMBL/GenBank/DDBJ databases">
        <title>Cryobacterium sp. nov. strain ZS14-85, isolated from Antarctic soil.</title>
        <authorList>
            <person name="Li J."/>
            <person name="Niu G."/>
        </authorList>
    </citation>
    <scope>NUCLEOTIDE SEQUENCE</scope>
    <source>
        <strain evidence="2">ZS14-85</strain>
    </source>
</reference>
<dbReference type="SMART" id="SM00479">
    <property type="entry name" value="EXOIII"/>
    <property type="match status" value="1"/>
</dbReference>
<dbReference type="Gene3D" id="3.30.420.10">
    <property type="entry name" value="Ribonuclease H-like superfamily/Ribonuclease H"/>
    <property type="match status" value="1"/>
</dbReference>